<feature type="domain" description="Coenzyme F420 hydrogenase/dehydrogenase beta subunit N-terminal" evidence="1">
    <location>
        <begin position="95"/>
        <end position="171"/>
    </location>
</feature>
<gene>
    <name evidence="3" type="ORF">A2531_06335</name>
</gene>
<evidence type="ECO:0000259" key="1">
    <source>
        <dbReference type="Pfam" id="PF04422"/>
    </source>
</evidence>
<dbReference type="Pfam" id="PF04432">
    <property type="entry name" value="FrhB_FdhB_C"/>
    <property type="match status" value="1"/>
</dbReference>
<accession>A0A1F5TS17</accession>
<dbReference type="InterPro" id="IPR007525">
    <property type="entry name" value="FrhB_FdhB_C"/>
</dbReference>
<proteinExistence type="predicted"/>
<evidence type="ECO:0008006" key="5">
    <source>
        <dbReference type="Google" id="ProtNLM"/>
    </source>
</evidence>
<dbReference type="PANTHER" id="PTHR31332">
    <property type="entry name" value="7-HYDROXYMETHYL CHLOROPHYLL A REDUCTASE, CHLOROPLASTIC"/>
    <property type="match status" value="1"/>
</dbReference>
<protein>
    <recommendedName>
        <fullName evidence="5">Coenzyme F420 hydrogenase</fullName>
    </recommendedName>
</protein>
<reference evidence="3 4" key="1">
    <citation type="journal article" date="2016" name="Nat. Commun.">
        <title>Thousands of microbial genomes shed light on interconnected biogeochemical processes in an aquifer system.</title>
        <authorList>
            <person name="Anantharaman K."/>
            <person name="Brown C.T."/>
            <person name="Hug L.A."/>
            <person name="Sharon I."/>
            <person name="Castelle C.J."/>
            <person name="Probst A.J."/>
            <person name="Thomas B.C."/>
            <person name="Singh A."/>
            <person name="Wilkins M.J."/>
            <person name="Karaoz U."/>
            <person name="Brodie E.L."/>
            <person name="Williams K.H."/>
            <person name="Hubbard S.S."/>
            <person name="Banfield J.F."/>
        </authorList>
    </citation>
    <scope>NUCLEOTIDE SEQUENCE [LARGE SCALE GENOMIC DNA]</scope>
</reference>
<dbReference type="AlphaFoldDB" id="A0A1F5TS17"/>
<feature type="domain" description="Coenzyme F420 hydrogenase/dehydrogenase beta subunit C-terminal" evidence="2">
    <location>
        <begin position="180"/>
        <end position="340"/>
    </location>
</feature>
<dbReference type="InterPro" id="IPR045220">
    <property type="entry name" value="FRHB/FDHB/HCAR-like"/>
</dbReference>
<dbReference type="GO" id="GO:0052592">
    <property type="term" value="F:oxidoreductase activity, acting on CH or CH2 groups, with an iron-sulfur protein as acceptor"/>
    <property type="evidence" value="ECO:0007669"/>
    <property type="project" value="TreeGrafter"/>
</dbReference>
<dbReference type="PANTHER" id="PTHR31332:SF0">
    <property type="entry name" value="7-HYDROXYMETHYL CHLOROPHYLL A REDUCTASE, CHLOROPLASTIC"/>
    <property type="match status" value="1"/>
</dbReference>
<evidence type="ECO:0000313" key="3">
    <source>
        <dbReference type="EMBL" id="OGF41629.1"/>
    </source>
</evidence>
<organism evidence="3 4">
    <name type="scientific">Candidatus Falkowbacteria bacterium RIFOXYD2_FULL_34_120</name>
    <dbReference type="NCBI Taxonomy" id="1798007"/>
    <lineage>
        <taxon>Bacteria</taxon>
        <taxon>Candidatus Falkowiibacteriota</taxon>
    </lineage>
</organism>
<evidence type="ECO:0000259" key="2">
    <source>
        <dbReference type="Pfam" id="PF04432"/>
    </source>
</evidence>
<sequence length="455" mass="52798">MRPYNKFMYWDKLKKEIIDTDLYSRSGTEVGVSGGVLDLKEKNGDYYPIKLLDRDIPEISCKASSDKYINYPKLNKFVFGKLPESWLVGEYKKIFIGHIKNKNVRRNASSGGIVTGAQKYLLQKKLVDGVITTKMKKDQPYLSESIIATSTDEILGGAQSKYVISPTNLILRDLPGKYNSLVYTGLPEQIASIRKLQYYKHDSVKNINYVFGLFYGELLSFSALTSFLKTHKVCDLKKIKRLFYRYGEWPGSMRVELKDGRIISVKKFYANYLIPSHITNFSYYQVDYMSELADISVGDGWSPVYEKRGDGWSVIIARSEKGLKLLEDMEKEERVYLQEISFGDLLKMHSHGIDFKKRGAFIRIANRRKKGLPVPEYGYEPVNIPASRFRIEKLLSFLFWLFKQRFFIMILENLPPKFLGWFFVLARDVWKKKTKNAKKGNLTGLRFKIKKMDNI</sequence>
<dbReference type="EMBL" id="MFGO01000007">
    <property type="protein sequence ID" value="OGF41629.1"/>
    <property type="molecule type" value="Genomic_DNA"/>
</dbReference>
<comment type="caution">
    <text evidence="3">The sequence shown here is derived from an EMBL/GenBank/DDBJ whole genome shotgun (WGS) entry which is preliminary data.</text>
</comment>
<dbReference type="InterPro" id="IPR007516">
    <property type="entry name" value="Co_F420_Hydgase/DH_bsu_N"/>
</dbReference>
<dbReference type="Pfam" id="PF04422">
    <property type="entry name" value="FrhB_FdhB_N"/>
    <property type="match status" value="1"/>
</dbReference>
<evidence type="ECO:0000313" key="4">
    <source>
        <dbReference type="Proteomes" id="UP000177579"/>
    </source>
</evidence>
<name>A0A1F5TS17_9BACT</name>
<dbReference type="Proteomes" id="UP000177579">
    <property type="component" value="Unassembled WGS sequence"/>
</dbReference>